<organism evidence="1 2">
    <name type="scientific">Iningainema tapete BLCC-T55</name>
    <dbReference type="NCBI Taxonomy" id="2748662"/>
    <lineage>
        <taxon>Bacteria</taxon>
        <taxon>Bacillati</taxon>
        <taxon>Cyanobacteriota</taxon>
        <taxon>Cyanophyceae</taxon>
        <taxon>Nostocales</taxon>
        <taxon>Scytonemataceae</taxon>
        <taxon>Iningainema tapete</taxon>
    </lineage>
</organism>
<dbReference type="GO" id="GO:0004519">
    <property type="term" value="F:endonuclease activity"/>
    <property type="evidence" value="ECO:0007669"/>
    <property type="project" value="InterPro"/>
</dbReference>
<dbReference type="AlphaFoldDB" id="A0A8J6XPC7"/>
<dbReference type="EMBL" id="JACXAE010000072">
    <property type="protein sequence ID" value="MBD2774846.1"/>
    <property type="molecule type" value="Genomic_DNA"/>
</dbReference>
<accession>A0A8J6XPC7</accession>
<gene>
    <name evidence="1" type="ORF">ICL16_22945</name>
</gene>
<dbReference type="GO" id="GO:0003723">
    <property type="term" value="F:RNA binding"/>
    <property type="evidence" value="ECO:0007669"/>
    <property type="project" value="InterPro"/>
</dbReference>
<reference evidence="1" key="1">
    <citation type="submission" date="2020-09" db="EMBL/GenBank/DDBJ databases">
        <title>Iningainema tapete sp. nov. (Scytonemataceae, Cyanobacteria) from greenhouses in central Florida (USA) produces two types of nodularin with biosynthetic potential for microcystin-LR and anabaenopeptins.</title>
        <authorList>
            <person name="Berthold D.E."/>
            <person name="Lefler F.W."/>
            <person name="Huang I.-S."/>
            <person name="Abdulla H."/>
            <person name="Zimba P.V."/>
            <person name="Laughinghouse H.D. IV."/>
        </authorList>
    </citation>
    <scope>NUCLEOTIDE SEQUENCE</scope>
    <source>
        <strain evidence="1">BLCCT55</strain>
    </source>
</reference>
<protein>
    <submittedName>
        <fullName evidence="1">Type II toxin-antitoxin system HigB family toxin</fullName>
    </submittedName>
</protein>
<sequence length="99" mass="11863">MHLISIRNLRVDAAKFPDVKKQIDDWYATVNKADWCNLQDVRKIYQDAEAVGNFTVFNIKGNAYRLIVGIDYENQVVYYKYFLTHAEYDKEKWKNDPYF</sequence>
<dbReference type="GO" id="GO:0110001">
    <property type="term" value="C:toxin-antitoxin complex"/>
    <property type="evidence" value="ECO:0007669"/>
    <property type="project" value="InterPro"/>
</dbReference>
<evidence type="ECO:0000313" key="1">
    <source>
        <dbReference type="EMBL" id="MBD2774846.1"/>
    </source>
</evidence>
<evidence type="ECO:0000313" key="2">
    <source>
        <dbReference type="Proteomes" id="UP000629098"/>
    </source>
</evidence>
<dbReference type="RefSeq" id="WP_190832361.1">
    <property type="nucleotide sequence ID" value="NZ_CAWPPI010000072.1"/>
</dbReference>
<name>A0A8J6XPC7_9CYAN</name>
<dbReference type="Proteomes" id="UP000629098">
    <property type="component" value="Unassembled WGS sequence"/>
</dbReference>
<keyword evidence="2" id="KW-1185">Reference proteome</keyword>
<comment type="caution">
    <text evidence="1">The sequence shown here is derived from an EMBL/GenBank/DDBJ whole genome shotgun (WGS) entry which is preliminary data.</text>
</comment>
<dbReference type="Pfam" id="PF09907">
    <property type="entry name" value="HigB_toxin"/>
    <property type="match status" value="1"/>
</dbReference>
<proteinExistence type="predicted"/>
<dbReference type="InterPro" id="IPR018669">
    <property type="entry name" value="Toxin_HigB"/>
</dbReference>